<evidence type="ECO:0000313" key="1">
    <source>
        <dbReference type="EMBL" id="EJV74091.1"/>
    </source>
</evidence>
<comment type="caution">
    <text evidence="1">The sequence shown here is derived from an EMBL/GenBank/DDBJ whole genome shotgun (WGS) entry which is preliminary data.</text>
</comment>
<dbReference type="EMBL" id="AHDV01000062">
    <property type="protein sequence ID" value="EJV74091.1"/>
    <property type="molecule type" value="Genomic_DNA"/>
</dbReference>
<accession>J9B557</accession>
<sequence length="65" mass="7712">MIHHIRIFDYNETLYVIAISKYFKVKMIIDLRIGASRTPCNITMLHIHEILFKIIILKLLEADDI</sequence>
<dbReference type="AlphaFoldDB" id="J9B557"/>
<organism evidence="1 2">
    <name type="scientific">Bacillus cereus HuA2-1</name>
    <dbReference type="NCBI Taxonomy" id="1053201"/>
    <lineage>
        <taxon>Bacteria</taxon>
        <taxon>Bacillati</taxon>
        <taxon>Bacillota</taxon>
        <taxon>Bacilli</taxon>
        <taxon>Bacillales</taxon>
        <taxon>Bacillaceae</taxon>
        <taxon>Bacillus</taxon>
        <taxon>Bacillus cereus group</taxon>
    </lineage>
</organism>
<reference evidence="1 2" key="1">
    <citation type="submission" date="2012-04" db="EMBL/GenBank/DDBJ databases">
        <title>The Genome Sequence of Bacillus cereus HuA2-1.</title>
        <authorList>
            <consortium name="The Broad Institute Genome Sequencing Platform"/>
            <consortium name="The Broad Institute Genome Sequencing Center for Infectious Disease"/>
            <person name="Feldgarden M."/>
            <person name="Van der Auwera G.A."/>
            <person name="Mahillon J."/>
            <person name="Duprez V."/>
            <person name="Timmery S."/>
            <person name="Mattelet C."/>
            <person name="Dierick K."/>
            <person name="Sun M."/>
            <person name="Yu Z."/>
            <person name="Zhu L."/>
            <person name="Hu X."/>
            <person name="Shank E.B."/>
            <person name="Swiecicka I."/>
            <person name="Hansen B.M."/>
            <person name="Andrup L."/>
            <person name="Young S.K."/>
            <person name="Zeng Q."/>
            <person name="Gargeya S."/>
            <person name="Fitzgerald M."/>
            <person name="Haas B."/>
            <person name="Abouelleil A."/>
            <person name="Alvarado L."/>
            <person name="Arachchi H.M."/>
            <person name="Berlin A."/>
            <person name="Chapman S.B."/>
            <person name="Goldberg J."/>
            <person name="Griggs A."/>
            <person name="Gujja S."/>
            <person name="Hansen M."/>
            <person name="Howarth C."/>
            <person name="Imamovic A."/>
            <person name="Larimer J."/>
            <person name="McCowen C."/>
            <person name="Montmayeur A."/>
            <person name="Murphy C."/>
            <person name="Neiman D."/>
            <person name="Pearson M."/>
            <person name="Priest M."/>
            <person name="Roberts A."/>
            <person name="Saif S."/>
            <person name="Shea T."/>
            <person name="Sisk P."/>
            <person name="Sykes S."/>
            <person name="Wortman J."/>
            <person name="Nusbaum C."/>
            <person name="Birren B."/>
        </authorList>
    </citation>
    <scope>NUCLEOTIDE SEQUENCE [LARGE SCALE GENOMIC DNA]</scope>
    <source>
        <strain evidence="1 2">HuA2-1</strain>
    </source>
</reference>
<evidence type="ECO:0000313" key="2">
    <source>
        <dbReference type="Proteomes" id="UP000004136"/>
    </source>
</evidence>
<gene>
    <name evidence="1" type="ORF">IG3_05913</name>
</gene>
<name>J9B557_BACCE</name>
<protein>
    <submittedName>
        <fullName evidence="1">Uncharacterized protein</fullName>
    </submittedName>
</protein>
<dbReference type="Proteomes" id="UP000004136">
    <property type="component" value="Unassembled WGS sequence"/>
</dbReference>
<proteinExistence type="predicted"/>
<dbReference type="HOGENOM" id="CLU_206327_0_0_9"/>